<protein>
    <submittedName>
        <fullName evidence="1">Uncharacterized protein</fullName>
    </submittedName>
</protein>
<name>A0AAJ6NQ84_9CYAN</name>
<dbReference type="KEGG" id="hbq:QI031_22410"/>
<sequence>MNYQKLDAALAMALNNNAQTQQTQGLDVFINTESVLEPAATTVLENLGINDVNSGKDMFTAKLSPTAISQLSEQPWVKYLKLSQNLRLVSNKLGSRKLGV</sequence>
<organism evidence="1 2">
    <name type="scientific">Halotia branconii CENA392</name>
    <dbReference type="NCBI Taxonomy" id="1539056"/>
    <lineage>
        <taxon>Bacteria</taxon>
        <taxon>Bacillati</taxon>
        <taxon>Cyanobacteriota</taxon>
        <taxon>Cyanophyceae</taxon>
        <taxon>Nostocales</taxon>
        <taxon>Nodulariaceae</taxon>
        <taxon>Halotia</taxon>
    </lineage>
</organism>
<gene>
    <name evidence="1" type="ORF">QI031_22410</name>
</gene>
<evidence type="ECO:0000313" key="1">
    <source>
        <dbReference type="EMBL" id="WGV24504.1"/>
    </source>
</evidence>
<reference evidence="1 2" key="1">
    <citation type="journal article" date="2023" name="Limnol Oceanogr Lett">
        <title>Environmental adaptations by the intertidal Antarctic cyanobacterium Halotia branconii CENA392 as revealed using long-read genome sequencing.</title>
        <authorList>
            <person name="Dextro R.B."/>
            <person name="Delbaje E."/>
            <person name="Freitas P.N.N."/>
            <person name="Geraldes V."/>
            <person name="Pinto E."/>
            <person name="Long P.F."/>
            <person name="Fiore M.F."/>
        </authorList>
    </citation>
    <scope>NUCLEOTIDE SEQUENCE [LARGE SCALE GENOMIC DNA]</scope>
    <source>
        <strain evidence="1 2">CENA392</strain>
    </source>
</reference>
<dbReference type="EMBL" id="CP124543">
    <property type="protein sequence ID" value="WGV24504.1"/>
    <property type="molecule type" value="Genomic_DNA"/>
</dbReference>
<dbReference type="AlphaFoldDB" id="A0AAJ6NQ84"/>
<evidence type="ECO:0000313" key="2">
    <source>
        <dbReference type="Proteomes" id="UP001223520"/>
    </source>
</evidence>
<accession>A0AAJ6NQ84</accession>
<keyword evidence="2" id="KW-1185">Reference proteome</keyword>
<dbReference type="RefSeq" id="WP_281481825.1">
    <property type="nucleotide sequence ID" value="NZ_CP124543.1"/>
</dbReference>
<dbReference type="Proteomes" id="UP001223520">
    <property type="component" value="Chromosome"/>
</dbReference>
<proteinExistence type="predicted"/>